<evidence type="ECO:0000313" key="1">
    <source>
        <dbReference type="EMBL" id="KPV73780.1"/>
    </source>
</evidence>
<name>A0A0P9ENS7_RHOGW</name>
<evidence type="ECO:0008006" key="3">
    <source>
        <dbReference type="Google" id="ProtNLM"/>
    </source>
</evidence>
<dbReference type="GeneID" id="28978032"/>
<reference evidence="1 2" key="1">
    <citation type="journal article" date="2015" name="Front. Microbiol.">
        <title>Genome sequence of the plant growth promoting endophytic yeast Rhodotorula graminis WP1.</title>
        <authorList>
            <person name="Firrincieli A."/>
            <person name="Otillar R."/>
            <person name="Salamov A."/>
            <person name="Schmutz J."/>
            <person name="Khan Z."/>
            <person name="Redman R.S."/>
            <person name="Fleck N.D."/>
            <person name="Lindquist E."/>
            <person name="Grigoriev I.V."/>
            <person name="Doty S.L."/>
        </authorList>
    </citation>
    <scope>NUCLEOTIDE SEQUENCE [LARGE SCALE GENOMIC DNA]</scope>
    <source>
        <strain evidence="1 2">WP1</strain>
    </source>
</reference>
<evidence type="ECO:0000313" key="2">
    <source>
        <dbReference type="Proteomes" id="UP000053890"/>
    </source>
</evidence>
<sequence length="468" mass="52205">MLIWKNPSFYDLSGPRRLHRPELEQQALRRVMVRLPPNPLLPSPRLPQELINIILEHLEDIDDNVSDASHDPHDVLEAESEQRELGKAIFYVCKAWRVAGRRIAYFRVTFHWEDDDEVIEWLLKNPSLAKEIRKLYFGPPDRLIARRLPTHRQAAVKFVELVEKCSTRLDTLACSVPVEAPALWRRIAISAAAEGLRDLLIITAVSREDGLLSLISVLSKFPGLKKLGIQLEVWPKWTPSSGGIKSASVVTRLPVKDLTLRLNQFSGTSPVPLMGQMLAPFFIPGEVRDLNLELSEFEAANLTWIGAFDKVECVVLTSDSADEALGPRLAHFVDAASSLPAVKQVFIDPDPDEDVENGTELVPSPVSLDRLFKSMPPLIVWYSVGGGVFFPEEKDDDLPIIAFEVAPEPSVLLDLNLKLKQDKEPSPAALYRRTQADGAKTWSVLEITKSDLDGDASDCEMADSTDAD</sequence>
<protein>
    <recommendedName>
        <fullName evidence="3">F-box domain-containing protein</fullName>
    </recommendedName>
</protein>
<accession>A0A0P9ENS7</accession>
<dbReference type="EMBL" id="KQ474082">
    <property type="protein sequence ID" value="KPV73780.1"/>
    <property type="molecule type" value="Genomic_DNA"/>
</dbReference>
<keyword evidence="2" id="KW-1185">Reference proteome</keyword>
<dbReference type="AlphaFoldDB" id="A0A0P9ENS7"/>
<proteinExistence type="predicted"/>
<dbReference type="Proteomes" id="UP000053890">
    <property type="component" value="Unassembled WGS sequence"/>
</dbReference>
<organism evidence="1 2">
    <name type="scientific">Rhodotorula graminis (strain WP1)</name>
    <dbReference type="NCBI Taxonomy" id="578459"/>
    <lineage>
        <taxon>Eukaryota</taxon>
        <taxon>Fungi</taxon>
        <taxon>Dikarya</taxon>
        <taxon>Basidiomycota</taxon>
        <taxon>Pucciniomycotina</taxon>
        <taxon>Microbotryomycetes</taxon>
        <taxon>Sporidiobolales</taxon>
        <taxon>Sporidiobolaceae</taxon>
        <taxon>Rhodotorula</taxon>
    </lineage>
</organism>
<dbReference type="RefSeq" id="XP_018269829.1">
    <property type="nucleotide sequence ID" value="XM_018417584.1"/>
</dbReference>
<gene>
    <name evidence="1" type="ORF">RHOBADRAFT_54962</name>
</gene>